<gene>
    <name evidence="1" type="ORF">Ate02nite_72310</name>
</gene>
<dbReference type="Proteomes" id="UP000623608">
    <property type="component" value="Unassembled WGS sequence"/>
</dbReference>
<sequence>MRLELYGRDGLHDVYYYNGESESITADHAVDYPGSTFAVVRTEEALAGFRWEFTTRYTAEGSPRLFMTHLFDPADLEIMNLDYIRTGELRAITKFWYESADSIGLVFEYQPDGKNVDVTNLEEGESVPFEAVLRALPEPDFYAEGFALPPQLAGTSIPPVGDHFHLE</sequence>
<accession>A0A919TVZ1</accession>
<organism evidence="1 2">
    <name type="scientific">Paractinoplanes tereljensis</name>
    <dbReference type="NCBI Taxonomy" id="571912"/>
    <lineage>
        <taxon>Bacteria</taxon>
        <taxon>Bacillati</taxon>
        <taxon>Actinomycetota</taxon>
        <taxon>Actinomycetes</taxon>
        <taxon>Micromonosporales</taxon>
        <taxon>Micromonosporaceae</taxon>
        <taxon>Paractinoplanes</taxon>
    </lineage>
</organism>
<comment type="caution">
    <text evidence="1">The sequence shown here is derived from an EMBL/GenBank/DDBJ whole genome shotgun (WGS) entry which is preliminary data.</text>
</comment>
<evidence type="ECO:0000313" key="1">
    <source>
        <dbReference type="EMBL" id="GIF24501.1"/>
    </source>
</evidence>
<dbReference type="RefSeq" id="WP_203812364.1">
    <property type="nucleotide sequence ID" value="NZ_BOMY01000046.1"/>
</dbReference>
<proteinExistence type="predicted"/>
<evidence type="ECO:0000313" key="2">
    <source>
        <dbReference type="Proteomes" id="UP000623608"/>
    </source>
</evidence>
<name>A0A919TVZ1_9ACTN</name>
<dbReference type="AlphaFoldDB" id="A0A919TVZ1"/>
<dbReference type="EMBL" id="BOMY01000046">
    <property type="protein sequence ID" value="GIF24501.1"/>
    <property type="molecule type" value="Genomic_DNA"/>
</dbReference>
<protein>
    <submittedName>
        <fullName evidence="1">Uncharacterized protein</fullName>
    </submittedName>
</protein>
<keyword evidence="2" id="KW-1185">Reference proteome</keyword>
<reference evidence="1" key="1">
    <citation type="submission" date="2021-01" db="EMBL/GenBank/DDBJ databases">
        <title>Whole genome shotgun sequence of Actinoplanes tereljensis NBRC 105297.</title>
        <authorList>
            <person name="Komaki H."/>
            <person name="Tamura T."/>
        </authorList>
    </citation>
    <scope>NUCLEOTIDE SEQUENCE</scope>
    <source>
        <strain evidence="1">NBRC 105297</strain>
    </source>
</reference>